<dbReference type="AlphaFoldDB" id="A0A1Q9DGQ1"/>
<evidence type="ECO:0000313" key="3">
    <source>
        <dbReference type="Proteomes" id="UP000186817"/>
    </source>
</evidence>
<sequence length="126" mass="13583">MVGSGEVASEQAAAARGDDEPTPAESDQAGRIANDLERRRSWATSWGNYSTDASSHYARSWNGNEADDGFGGGDNRRGDLDLFEQASAIEKESGEIPGWIVERESMDGAIPPTVCLRDHLRDDRGG</sequence>
<keyword evidence="3" id="KW-1185">Reference proteome</keyword>
<reference evidence="2 3" key="1">
    <citation type="submission" date="2016-02" db="EMBL/GenBank/DDBJ databases">
        <title>Genome analysis of coral dinoflagellate symbionts highlights evolutionary adaptations to a symbiotic lifestyle.</title>
        <authorList>
            <person name="Aranda M."/>
            <person name="Li Y."/>
            <person name="Liew Y.J."/>
            <person name="Baumgarten S."/>
            <person name="Simakov O."/>
            <person name="Wilson M."/>
            <person name="Piel J."/>
            <person name="Ashoor H."/>
            <person name="Bougouffa S."/>
            <person name="Bajic V.B."/>
            <person name="Ryu T."/>
            <person name="Ravasi T."/>
            <person name="Bayer T."/>
            <person name="Micklem G."/>
            <person name="Kim H."/>
            <person name="Bhak J."/>
            <person name="Lajeunesse T.C."/>
            <person name="Voolstra C.R."/>
        </authorList>
    </citation>
    <scope>NUCLEOTIDE SEQUENCE [LARGE SCALE GENOMIC DNA]</scope>
    <source>
        <strain evidence="2 3">CCMP2467</strain>
    </source>
</reference>
<dbReference type="Proteomes" id="UP000186817">
    <property type="component" value="Unassembled WGS sequence"/>
</dbReference>
<dbReference type="EMBL" id="LSRX01000545">
    <property type="protein sequence ID" value="OLP94367.1"/>
    <property type="molecule type" value="Genomic_DNA"/>
</dbReference>
<dbReference type="OrthoDB" id="434921at2759"/>
<proteinExistence type="predicted"/>
<accession>A0A1Q9DGQ1</accession>
<protein>
    <submittedName>
        <fullName evidence="2">Uncharacterized protein</fullName>
    </submittedName>
</protein>
<feature type="region of interest" description="Disordered" evidence="1">
    <location>
        <begin position="1"/>
        <end position="37"/>
    </location>
</feature>
<comment type="caution">
    <text evidence="2">The sequence shown here is derived from an EMBL/GenBank/DDBJ whole genome shotgun (WGS) entry which is preliminary data.</text>
</comment>
<organism evidence="2 3">
    <name type="scientific">Symbiodinium microadriaticum</name>
    <name type="common">Dinoflagellate</name>
    <name type="synonym">Zooxanthella microadriatica</name>
    <dbReference type="NCBI Taxonomy" id="2951"/>
    <lineage>
        <taxon>Eukaryota</taxon>
        <taxon>Sar</taxon>
        <taxon>Alveolata</taxon>
        <taxon>Dinophyceae</taxon>
        <taxon>Suessiales</taxon>
        <taxon>Symbiodiniaceae</taxon>
        <taxon>Symbiodinium</taxon>
    </lineage>
</organism>
<gene>
    <name evidence="2" type="ORF">AK812_SmicGene23610</name>
</gene>
<feature type="region of interest" description="Disordered" evidence="1">
    <location>
        <begin position="51"/>
        <end position="79"/>
    </location>
</feature>
<evidence type="ECO:0000313" key="2">
    <source>
        <dbReference type="EMBL" id="OLP94367.1"/>
    </source>
</evidence>
<evidence type="ECO:0000256" key="1">
    <source>
        <dbReference type="SAM" id="MobiDB-lite"/>
    </source>
</evidence>
<name>A0A1Q9DGQ1_SYMMI</name>